<proteinExistence type="predicted"/>
<evidence type="ECO:0000313" key="1">
    <source>
        <dbReference type="EMBL" id="PAB57872.1"/>
    </source>
</evidence>
<accession>A0A267MEQ0</accession>
<dbReference type="OrthoDB" id="43591at2"/>
<protein>
    <submittedName>
        <fullName evidence="1">Uncharacterized protein</fullName>
    </submittedName>
</protein>
<name>A0A267MEQ0_9FIRM</name>
<sequence>MENLNIEQLILHIQEFINSIPEVISSKVVLDDEKEHIVELHILATNKRNAKQISRDIQSTLMAKFNIKIDHKKISIAQIDTKEDEELNSRLEVGSIAYSVEGNLVEIKVVLKKGEEESLSVASGTNATRNVYRLVAQATLNCVHEFLGVDNVFIVEDIEKSILAKKEIINVAITFISDRGEDLLVGSSMVRKNEYEAVIKATLDAINRKVGKF</sequence>
<gene>
    <name evidence="1" type="ORF">CCE28_17910</name>
</gene>
<reference evidence="1 2" key="1">
    <citation type="submission" date="2017-06" db="EMBL/GenBank/DDBJ databases">
        <title>Draft genome sequence of anaerobic fermentative bacterium Anaeromicrobium sediminis DY2726D isolated from West Pacific Ocean sediments.</title>
        <authorList>
            <person name="Zeng X."/>
        </authorList>
    </citation>
    <scope>NUCLEOTIDE SEQUENCE [LARGE SCALE GENOMIC DNA]</scope>
    <source>
        <strain evidence="1 2">DY2726D</strain>
    </source>
</reference>
<dbReference type="AlphaFoldDB" id="A0A267MEQ0"/>
<dbReference type="Proteomes" id="UP000216024">
    <property type="component" value="Unassembled WGS sequence"/>
</dbReference>
<keyword evidence="2" id="KW-1185">Reference proteome</keyword>
<dbReference type="EMBL" id="NIBG01000022">
    <property type="protein sequence ID" value="PAB57872.1"/>
    <property type="molecule type" value="Genomic_DNA"/>
</dbReference>
<organism evidence="1 2">
    <name type="scientific">Anaeromicrobium sediminis</name>
    <dbReference type="NCBI Taxonomy" id="1478221"/>
    <lineage>
        <taxon>Bacteria</taxon>
        <taxon>Bacillati</taxon>
        <taxon>Bacillota</taxon>
        <taxon>Clostridia</taxon>
        <taxon>Peptostreptococcales</taxon>
        <taxon>Thermotaleaceae</taxon>
        <taxon>Anaeromicrobium</taxon>
    </lineage>
</organism>
<evidence type="ECO:0000313" key="2">
    <source>
        <dbReference type="Proteomes" id="UP000216024"/>
    </source>
</evidence>
<dbReference type="RefSeq" id="WP_095135097.1">
    <property type="nucleotide sequence ID" value="NZ_NIBG01000022.1"/>
</dbReference>
<comment type="caution">
    <text evidence="1">The sequence shown here is derived from an EMBL/GenBank/DDBJ whole genome shotgun (WGS) entry which is preliminary data.</text>
</comment>